<evidence type="ECO:0000256" key="5">
    <source>
        <dbReference type="SAM" id="MobiDB-lite"/>
    </source>
</evidence>
<accession>A0A7J6LB64</accession>
<sequence>MPMRYQFINFKFNESQVQQQLAPMQPVGLFGANGDVNSFQQKLLLVLQPFRLSKWIDEYKELEGQVKGSGDTVVVNSVYYSLANELMWEGYLDFNVNRLPATVDPAMDFVAHAALWISAGRTLVSMPAKDALLENVIEAFDQELIGSASTKEKGIVTERAKDVKKEKDEDVPSTLTLKAFRDEVNTANTLPVNETYEGEGGKLSATRWKSKVEDETSSLGSPVVTFFYAKRTCNEVTWKEFSGKDFDKLPRNYSAYEQALEKLWSRAMTKDTQAARENLLVQWSSLKQTKNESVSGFASRVLDMREERELINMNVSDDEVKAIFRRGLRSPDLALWALDRAALPISKFLSAVISHADEMVRLGVTTSTSKDSQSERKICKFFARTGSCKFGEHCRFKHIITNDDGIKKQTTDESKPSIPQPVPTAPSTNVSPSNSDNKVIQRDKSICYICKRPGHLARNCPNKQQASPLKATEDVTPTDEIVEDDDVIGAISYEEVKPRVWSATKIPITVTCPSSLSKTVSKKALVDTGANKNYLSTDKAALVSNVLGMTTLPLETEHVSKQVDGAPLKAKTQIKLRVSLVDVTFEDPVLSFYVLDKISPEVILGITGLQQLGLKITLQGGITIQQSYVPQFLSTSFITNESEDEVAVVEDTDVTKNGQLFEEATTYCEPHMREGPVPNKDIGYEEALQALMNWQPVRSAPDYSFRVCPI</sequence>
<dbReference type="Pfam" id="PF00642">
    <property type="entry name" value="zf-CCCH"/>
    <property type="match status" value="1"/>
</dbReference>
<comment type="caution">
    <text evidence="8">The sequence shown here is derived from an EMBL/GenBank/DDBJ whole genome shotgun (WGS) entry which is preliminary data.</text>
</comment>
<evidence type="ECO:0000313" key="8">
    <source>
        <dbReference type="EMBL" id="KAF4656361.1"/>
    </source>
</evidence>
<dbReference type="PROSITE" id="PS50103">
    <property type="entry name" value="ZF_C3H1"/>
    <property type="match status" value="1"/>
</dbReference>
<name>A0A7J6LB64_PERCH</name>
<proteinExistence type="predicted"/>
<gene>
    <name evidence="8" type="ORF">FOL47_009027</name>
</gene>
<evidence type="ECO:0000259" key="7">
    <source>
        <dbReference type="PROSITE" id="PS50158"/>
    </source>
</evidence>
<dbReference type="Proteomes" id="UP000591131">
    <property type="component" value="Unassembled WGS sequence"/>
</dbReference>
<dbReference type="EMBL" id="JAAPAO010000603">
    <property type="protein sequence ID" value="KAF4656361.1"/>
    <property type="molecule type" value="Genomic_DNA"/>
</dbReference>
<feature type="compositionally biased region" description="Polar residues" evidence="5">
    <location>
        <begin position="425"/>
        <end position="437"/>
    </location>
</feature>
<evidence type="ECO:0000256" key="4">
    <source>
        <dbReference type="PROSITE-ProRule" id="PRU00723"/>
    </source>
</evidence>
<dbReference type="AlphaFoldDB" id="A0A7J6LB64"/>
<dbReference type="Gene3D" id="2.40.70.10">
    <property type="entry name" value="Acid Proteases"/>
    <property type="match status" value="1"/>
</dbReference>
<dbReference type="SMART" id="SM00356">
    <property type="entry name" value="ZnF_C3H1"/>
    <property type="match status" value="1"/>
</dbReference>
<feature type="domain" description="CCHC-type" evidence="7">
    <location>
        <begin position="447"/>
        <end position="462"/>
    </location>
</feature>
<dbReference type="SUPFAM" id="SSF57756">
    <property type="entry name" value="Retrovirus zinc finger-like domains"/>
    <property type="match status" value="1"/>
</dbReference>
<keyword evidence="3 4" id="KW-0862">Zinc</keyword>
<organism evidence="8 9">
    <name type="scientific">Perkinsus chesapeaki</name>
    <name type="common">Clam parasite</name>
    <name type="synonym">Perkinsus andrewsi</name>
    <dbReference type="NCBI Taxonomy" id="330153"/>
    <lineage>
        <taxon>Eukaryota</taxon>
        <taxon>Sar</taxon>
        <taxon>Alveolata</taxon>
        <taxon>Perkinsozoa</taxon>
        <taxon>Perkinsea</taxon>
        <taxon>Perkinsida</taxon>
        <taxon>Perkinsidae</taxon>
        <taxon>Perkinsus</taxon>
    </lineage>
</organism>
<evidence type="ECO:0000313" key="9">
    <source>
        <dbReference type="Proteomes" id="UP000591131"/>
    </source>
</evidence>
<dbReference type="SMART" id="SM00343">
    <property type="entry name" value="ZnF_C2HC"/>
    <property type="match status" value="1"/>
</dbReference>
<dbReference type="InterPro" id="IPR001878">
    <property type="entry name" value="Znf_CCHC"/>
</dbReference>
<dbReference type="CDD" id="cd00303">
    <property type="entry name" value="retropepsin_like"/>
    <property type="match status" value="1"/>
</dbReference>
<dbReference type="GO" id="GO:0008270">
    <property type="term" value="F:zinc ion binding"/>
    <property type="evidence" value="ECO:0007669"/>
    <property type="project" value="UniProtKB-KW"/>
</dbReference>
<keyword evidence="2 4" id="KW-0863">Zinc-finger</keyword>
<reference evidence="8 9" key="1">
    <citation type="submission" date="2020-04" db="EMBL/GenBank/DDBJ databases">
        <title>Perkinsus chesapeaki whole genome sequence.</title>
        <authorList>
            <person name="Bogema D.R."/>
        </authorList>
    </citation>
    <scope>NUCLEOTIDE SEQUENCE [LARGE SCALE GENOMIC DNA]</scope>
    <source>
        <strain evidence="8">ATCC PRA-425</strain>
    </source>
</reference>
<dbReference type="InterPro" id="IPR021109">
    <property type="entry name" value="Peptidase_aspartic_dom_sf"/>
</dbReference>
<evidence type="ECO:0000256" key="3">
    <source>
        <dbReference type="ARBA" id="ARBA00022833"/>
    </source>
</evidence>
<feature type="region of interest" description="Disordered" evidence="5">
    <location>
        <begin position="405"/>
        <end position="437"/>
    </location>
</feature>
<keyword evidence="9" id="KW-1185">Reference proteome</keyword>
<protein>
    <submittedName>
        <fullName evidence="8">Uncharacterized protein</fullName>
    </submittedName>
</protein>
<feature type="compositionally biased region" description="Basic and acidic residues" evidence="5">
    <location>
        <begin position="405"/>
        <end position="415"/>
    </location>
</feature>
<evidence type="ECO:0000256" key="2">
    <source>
        <dbReference type="ARBA" id="ARBA00022771"/>
    </source>
</evidence>
<feature type="zinc finger region" description="C3H1-type" evidence="4">
    <location>
        <begin position="373"/>
        <end position="401"/>
    </location>
</feature>
<evidence type="ECO:0000256" key="1">
    <source>
        <dbReference type="ARBA" id="ARBA00022723"/>
    </source>
</evidence>
<dbReference type="InterPro" id="IPR036855">
    <property type="entry name" value="Znf_CCCH_sf"/>
</dbReference>
<dbReference type="Pfam" id="PF00098">
    <property type="entry name" value="zf-CCHC"/>
    <property type="match status" value="1"/>
</dbReference>
<dbReference type="Gene3D" id="2.30.30.1190">
    <property type="match status" value="1"/>
</dbReference>
<dbReference type="GO" id="GO:0003676">
    <property type="term" value="F:nucleic acid binding"/>
    <property type="evidence" value="ECO:0007669"/>
    <property type="project" value="InterPro"/>
</dbReference>
<dbReference type="InterPro" id="IPR036875">
    <property type="entry name" value="Znf_CCHC_sf"/>
</dbReference>
<dbReference type="OrthoDB" id="482108at2759"/>
<feature type="non-terminal residue" evidence="8">
    <location>
        <position position="710"/>
    </location>
</feature>
<keyword evidence="1 4" id="KW-0479">Metal-binding</keyword>
<feature type="domain" description="C3H1-type" evidence="6">
    <location>
        <begin position="373"/>
        <end position="401"/>
    </location>
</feature>
<dbReference type="PROSITE" id="PS50158">
    <property type="entry name" value="ZF_CCHC"/>
    <property type="match status" value="1"/>
</dbReference>
<evidence type="ECO:0000259" key="6">
    <source>
        <dbReference type="PROSITE" id="PS50103"/>
    </source>
</evidence>
<dbReference type="SUPFAM" id="SSF90229">
    <property type="entry name" value="CCCH zinc finger"/>
    <property type="match status" value="1"/>
</dbReference>
<dbReference type="Gene3D" id="4.10.60.10">
    <property type="entry name" value="Zinc finger, CCHC-type"/>
    <property type="match status" value="1"/>
</dbReference>
<dbReference type="InterPro" id="IPR000571">
    <property type="entry name" value="Znf_CCCH"/>
</dbReference>